<proteinExistence type="predicted"/>
<keyword evidence="3" id="KW-1185">Reference proteome</keyword>
<dbReference type="EMBL" id="LNZH02000182">
    <property type="protein sequence ID" value="OCB88244.1"/>
    <property type="molecule type" value="Genomic_DNA"/>
</dbReference>
<protein>
    <submittedName>
        <fullName evidence="2">Uncharacterized protein</fullName>
    </submittedName>
</protein>
<organism evidence="2 3">
    <name type="scientific">Sanghuangporus baumii</name>
    <name type="common">Phellinus baumii</name>
    <dbReference type="NCBI Taxonomy" id="108892"/>
    <lineage>
        <taxon>Eukaryota</taxon>
        <taxon>Fungi</taxon>
        <taxon>Dikarya</taxon>
        <taxon>Basidiomycota</taxon>
        <taxon>Agaricomycotina</taxon>
        <taxon>Agaricomycetes</taxon>
        <taxon>Hymenochaetales</taxon>
        <taxon>Hymenochaetaceae</taxon>
        <taxon>Sanghuangporus</taxon>
    </lineage>
</organism>
<accession>A0A9Q5HYJ4</accession>
<evidence type="ECO:0000313" key="3">
    <source>
        <dbReference type="Proteomes" id="UP000757232"/>
    </source>
</evidence>
<dbReference type="AlphaFoldDB" id="A0A9Q5HYJ4"/>
<evidence type="ECO:0000256" key="1">
    <source>
        <dbReference type="SAM" id="MobiDB-lite"/>
    </source>
</evidence>
<feature type="compositionally biased region" description="Basic and acidic residues" evidence="1">
    <location>
        <begin position="27"/>
        <end position="42"/>
    </location>
</feature>
<evidence type="ECO:0000313" key="2">
    <source>
        <dbReference type="EMBL" id="OCB88244.1"/>
    </source>
</evidence>
<feature type="region of interest" description="Disordered" evidence="1">
    <location>
        <begin position="354"/>
        <end position="387"/>
    </location>
</feature>
<feature type="region of interest" description="Disordered" evidence="1">
    <location>
        <begin position="1"/>
        <end position="42"/>
    </location>
</feature>
<gene>
    <name evidence="2" type="ORF">A7U60_g4650</name>
</gene>
<dbReference type="OrthoDB" id="3252135at2759"/>
<comment type="caution">
    <text evidence="2">The sequence shown here is derived from an EMBL/GenBank/DDBJ whole genome shotgun (WGS) entry which is preliminary data.</text>
</comment>
<name>A0A9Q5HYJ4_SANBA</name>
<dbReference type="Proteomes" id="UP000757232">
    <property type="component" value="Unassembled WGS sequence"/>
</dbReference>
<reference evidence="2" key="1">
    <citation type="submission" date="2016-06" db="EMBL/GenBank/DDBJ databases">
        <title>Draft Genome sequence of the fungus Inonotus baumii.</title>
        <authorList>
            <person name="Zhu H."/>
            <person name="Lin W."/>
        </authorList>
    </citation>
    <scope>NUCLEOTIDE SEQUENCE</scope>
    <source>
        <strain evidence="2">821</strain>
    </source>
</reference>
<feature type="compositionally biased region" description="Basic and acidic residues" evidence="1">
    <location>
        <begin position="365"/>
        <end position="382"/>
    </location>
</feature>
<sequence length="536" mass="59325">MSPAIGDYVHNSGESKQRLLESYPTTGRERSSSRPPEAKPEIDVKVQREQLYRRPPYRIVIQDGGVTLVLNGQEESATVPEYGRGARVDGTVSFANPSSITKVEVRIEGHVTVEEVAGNGSSSTPVLSELLVYWDAPNRLGGYSSGHASGNFAPQPGSCPRSFAFKTTLPTYYTEEDGSSCPLPPSFAETLPGIPGFHCNVRYEINIALTRVRDMKVKTLRAQWRRNTVFRVPIEYRPRTRPSQPAPFPTNSDPNKGPITRFMATLESNTPSVKPLKAVLYLPNSQITPLSFTIPFYLRVSGPESTMKAYSRPPLSSFLPKTEPDGFPTICSVIGHVVNENLQNIRLGRVLSLPGSRSDSWTSLDGEKESERHNTLERDRRMRGAAPSTGVRVTLVRVVSVHANLYSKQNSQQPESHDEFDLDPNSDIFSESGSFLNRDGSGGRTGSRMFKRTVLGEGMMYTANVSRGSVTWAGEIRIDPEHDVRTGGFSTGSMIVRDMLIVSVREPHAEMSSGKRREIQQAIPIQLTTDAFKEEY</sequence>